<dbReference type="PRINTS" id="PR00506">
    <property type="entry name" value="D21N6MTFRASE"/>
</dbReference>
<feature type="region of interest" description="Disordered" evidence="7">
    <location>
        <begin position="135"/>
        <end position="159"/>
    </location>
</feature>
<comment type="catalytic activity">
    <reaction evidence="6">
        <text>a 2'-deoxyadenosine in DNA + S-adenosyl-L-methionine = an N(6)-methyl-2'-deoxyadenosine in DNA + S-adenosyl-L-homocysteine + H(+)</text>
        <dbReference type="Rhea" id="RHEA:15197"/>
        <dbReference type="Rhea" id="RHEA-COMP:12418"/>
        <dbReference type="Rhea" id="RHEA-COMP:12419"/>
        <dbReference type="ChEBI" id="CHEBI:15378"/>
        <dbReference type="ChEBI" id="CHEBI:57856"/>
        <dbReference type="ChEBI" id="CHEBI:59789"/>
        <dbReference type="ChEBI" id="CHEBI:90615"/>
        <dbReference type="ChEBI" id="CHEBI:90616"/>
        <dbReference type="EC" id="2.1.1.72"/>
    </reaction>
</comment>
<evidence type="ECO:0000256" key="1">
    <source>
        <dbReference type="ARBA" id="ARBA00006594"/>
    </source>
</evidence>
<evidence type="ECO:0000313" key="10">
    <source>
        <dbReference type="Proteomes" id="UP001595693"/>
    </source>
</evidence>
<feature type="non-terminal residue" evidence="9">
    <location>
        <position position="208"/>
    </location>
</feature>
<dbReference type="GO" id="GO:0032259">
    <property type="term" value="P:methylation"/>
    <property type="evidence" value="ECO:0007669"/>
    <property type="project" value="UniProtKB-KW"/>
</dbReference>
<dbReference type="Proteomes" id="UP001595693">
    <property type="component" value="Unassembled WGS sequence"/>
</dbReference>
<dbReference type="EC" id="2.1.1.72" evidence="2"/>
<evidence type="ECO:0000256" key="5">
    <source>
        <dbReference type="ARBA" id="ARBA00022691"/>
    </source>
</evidence>
<comment type="caution">
    <text evidence="9">The sequence shown here is derived from an EMBL/GenBank/DDBJ whole genome shotgun (WGS) entry which is preliminary data.</text>
</comment>
<comment type="similarity">
    <text evidence="1">Belongs to the N(4)/N(6)-methyltransferase family.</text>
</comment>
<keyword evidence="10" id="KW-1185">Reference proteome</keyword>
<evidence type="ECO:0000256" key="6">
    <source>
        <dbReference type="ARBA" id="ARBA00047942"/>
    </source>
</evidence>
<accession>A0ABV8DIC4</accession>
<dbReference type="RefSeq" id="WP_207402273.1">
    <property type="nucleotide sequence ID" value="NZ_JBHSAJ010000138.1"/>
</dbReference>
<dbReference type="PROSITE" id="PS00092">
    <property type="entry name" value="N6_MTASE"/>
    <property type="match status" value="1"/>
</dbReference>
<evidence type="ECO:0000259" key="8">
    <source>
        <dbReference type="Pfam" id="PF01555"/>
    </source>
</evidence>
<evidence type="ECO:0000256" key="4">
    <source>
        <dbReference type="ARBA" id="ARBA00022679"/>
    </source>
</evidence>
<name>A0ABV8DIC4_9BURK</name>
<dbReference type="GO" id="GO:0008168">
    <property type="term" value="F:methyltransferase activity"/>
    <property type="evidence" value="ECO:0007669"/>
    <property type="project" value="UniProtKB-KW"/>
</dbReference>
<protein>
    <recommendedName>
        <fullName evidence="2">site-specific DNA-methyltransferase (adenine-specific)</fullName>
        <ecNumber evidence="2">2.1.1.72</ecNumber>
    </recommendedName>
</protein>
<dbReference type="Pfam" id="PF01555">
    <property type="entry name" value="N6_N4_Mtase"/>
    <property type="match status" value="1"/>
</dbReference>
<gene>
    <name evidence="9" type="ORF">ACFOW3_24740</name>
</gene>
<dbReference type="InterPro" id="IPR002052">
    <property type="entry name" value="DNA_methylase_N6_adenine_CS"/>
</dbReference>
<evidence type="ECO:0000256" key="7">
    <source>
        <dbReference type="SAM" id="MobiDB-lite"/>
    </source>
</evidence>
<dbReference type="InterPro" id="IPR029063">
    <property type="entry name" value="SAM-dependent_MTases_sf"/>
</dbReference>
<proteinExistence type="inferred from homology"/>
<dbReference type="EMBL" id="JBHSAJ010000138">
    <property type="protein sequence ID" value="MFC3937839.1"/>
    <property type="molecule type" value="Genomic_DNA"/>
</dbReference>
<dbReference type="SUPFAM" id="SSF53335">
    <property type="entry name" value="S-adenosyl-L-methionine-dependent methyltransferases"/>
    <property type="match status" value="1"/>
</dbReference>
<keyword evidence="5" id="KW-0949">S-adenosyl-L-methionine</keyword>
<evidence type="ECO:0000256" key="2">
    <source>
        <dbReference type="ARBA" id="ARBA00011900"/>
    </source>
</evidence>
<dbReference type="InterPro" id="IPR002941">
    <property type="entry name" value="DNA_methylase_N4/N6"/>
</dbReference>
<evidence type="ECO:0000256" key="3">
    <source>
        <dbReference type="ARBA" id="ARBA00022603"/>
    </source>
</evidence>
<reference evidence="10" key="1">
    <citation type="journal article" date="2019" name="Int. J. Syst. Evol. Microbiol.">
        <title>The Global Catalogue of Microorganisms (GCM) 10K type strain sequencing project: providing services to taxonomists for standard genome sequencing and annotation.</title>
        <authorList>
            <consortium name="The Broad Institute Genomics Platform"/>
            <consortium name="The Broad Institute Genome Sequencing Center for Infectious Disease"/>
            <person name="Wu L."/>
            <person name="Ma J."/>
        </authorList>
    </citation>
    <scope>NUCLEOTIDE SEQUENCE [LARGE SCALE GENOMIC DNA]</scope>
    <source>
        <strain evidence="10">CCUG 2113</strain>
    </source>
</reference>
<keyword evidence="4" id="KW-0808">Transferase</keyword>
<feature type="domain" description="DNA methylase N-4/N-6" evidence="8">
    <location>
        <begin position="32"/>
        <end position="208"/>
    </location>
</feature>
<keyword evidence="3 9" id="KW-0489">Methyltransferase</keyword>
<organism evidence="9 10">
    <name type="scientific">Acidovorax facilis</name>
    <dbReference type="NCBI Taxonomy" id="12917"/>
    <lineage>
        <taxon>Bacteria</taxon>
        <taxon>Pseudomonadati</taxon>
        <taxon>Pseudomonadota</taxon>
        <taxon>Betaproteobacteria</taxon>
        <taxon>Burkholderiales</taxon>
        <taxon>Comamonadaceae</taxon>
        <taxon>Acidovorax</taxon>
    </lineage>
</organism>
<sequence>MAVGMRPYYQDDFVTLYHGRAQDVLPLLPKADAIVTDPPYAETSFQWDRWVDGWPALAGEVANQMWCFGSTRMFMERAADFEGWHLSQDIVWEKHNGSNAFADRFRRIHELALHFYRGNWRDIYKEPQFSHEATARSLRRKSRPTQWGGMGTSSYTSEDGGPKLMESVIYARSCHGYAVNETQKPEAIVAPLIQYSVPPGGLVVDCFA</sequence>
<evidence type="ECO:0000313" key="9">
    <source>
        <dbReference type="EMBL" id="MFC3937839.1"/>
    </source>
</evidence>
<dbReference type="InterPro" id="IPR002295">
    <property type="entry name" value="N4/N6-MTase_EcoPI_Mod-like"/>
</dbReference>
<dbReference type="Gene3D" id="3.40.50.150">
    <property type="entry name" value="Vaccinia Virus protein VP39"/>
    <property type="match status" value="1"/>
</dbReference>